<evidence type="ECO:0000313" key="3">
    <source>
        <dbReference type="Proteomes" id="UP000215086"/>
    </source>
</evidence>
<dbReference type="EMBL" id="CP018477">
    <property type="protein sequence ID" value="ASV75758.1"/>
    <property type="molecule type" value="Genomic_DNA"/>
</dbReference>
<proteinExistence type="predicted"/>
<evidence type="ECO:0000313" key="2">
    <source>
        <dbReference type="EMBL" id="ASV75758.1"/>
    </source>
</evidence>
<evidence type="ECO:0000259" key="1">
    <source>
        <dbReference type="Pfam" id="PF00075"/>
    </source>
</evidence>
<dbReference type="AlphaFoldDB" id="A0A286RIG7"/>
<reference evidence="2 3" key="1">
    <citation type="journal article" name="Front. Microbiol.">
        <title>Sugar Metabolism of the First Thermophilic Planctomycete Thermogutta terrifontis: Comparative Genomic and Transcriptomic Approaches.</title>
        <authorList>
            <person name="Elcheninov A.G."/>
            <person name="Menzel P."/>
            <person name="Gudbergsdottir S.R."/>
            <person name="Slesarev A.I."/>
            <person name="Kadnikov V.V."/>
            <person name="Krogh A."/>
            <person name="Bonch-Osmolovskaya E.A."/>
            <person name="Peng X."/>
            <person name="Kublanov I.V."/>
        </authorList>
    </citation>
    <scope>NUCLEOTIDE SEQUENCE [LARGE SCALE GENOMIC DNA]</scope>
    <source>
        <strain evidence="2 3">R1</strain>
    </source>
</reference>
<dbReference type="EC" id="3.1.26.4" evidence="2"/>
<dbReference type="SUPFAM" id="SSF53098">
    <property type="entry name" value="Ribonuclease H-like"/>
    <property type="match status" value="1"/>
</dbReference>
<dbReference type="InterPro" id="IPR036397">
    <property type="entry name" value="RNaseH_sf"/>
</dbReference>
<dbReference type="OrthoDB" id="277546at2"/>
<dbReference type="Pfam" id="PF00075">
    <property type="entry name" value="RNase_H"/>
    <property type="match status" value="1"/>
</dbReference>
<name>A0A286RIG7_9BACT</name>
<dbReference type="Proteomes" id="UP000215086">
    <property type="component" value="Chromosome"/>
</dbReference>
<feature type="domain" description="RNase H type-1" evidence="1">
    <location>
        <begin position="41"/>
        <end position="141"/>
    </location>
</feature>
<protein>
    <submittedName>
        <fullName evidence="2">Ribonuclease HI</fullName>
        <ecNumber evidence="2">3.1.26.4</ecNumber>
    </submittedName>
</protein>
<organism evidence="2 3">
    <name type="scientific">Thermogutta terrifontis</name>
    <dbReference type="NCBI Taxonomy" id="1331910"/>
    <lineage>
        <taxon>Bacteria</taxon>
        <taxon>Pseudomonadati</taxon>
        <taxon>Planctomycetota</taxon>
        <taxon>Planctomycetia</taxon>
        <taxon>Pirellulales</taxon>
        <taxon>Thermoguttaceae</taxon>
        <taxon>Thermogutta</taxon>
    </lineage>
</organism>
<dbReference type="InterPro" id="IPR012337">
    <property type="entry name" value="RNaseH-like_sf"/>
</dbReference>
<dbReference type="InterPro" id="IPR002156">
    <property type="entry name" value="RNaseH_domain"/>
</dbReference>
<keyword evidence="3" id="KW-1185">Reference proteome</keyword>
<dbReference type="GO" id="GO:0003676">
    <property type="term" value="F:nucleic acid binding"/>
    <property type="evidence" value="ECO:0007669"/>
    <property type="project" value="InterPro"/>
</dbReference>
<keyword evidence="2" id="KW-0378">Hydrolase</keyword>
<gene>
    <name evidence="2" type="ORF">THTE_3156</name>
</gene>
<dbReference type="KEGG" id="ttf:THTE_3156"/>
<dbReference type="GO" id="GO:0004523">
    <property type="term" value="F:RNA-DNA hybrid ribonuclease activity"/>
    <property type="evidence" value="ECO:0007669"/>
    <property type="project" value="UniProtKB-EC"/>
</dbReference>
<sequence>MALHVDRAQDVAAGRDDDLSVPRLTFTLLYQTGINGNPFRWRFILRSEEGHDEFIAEDEEPGVCGERLELLTIARALESLNQSAKVIIWTHSPAVREGLLFGLHEWPQSGWHWDYYDQRVPVRNRDLWQRIARATRFHEIECRVWRIDPPHWREGDCVSDGVTVSAARSARREGPGEHHPVMKSSLIGQRLRWLVGWIRPSSWRARMASSLKASW</sequence>
<dbReference type="RefSeq" id="WP_095415723.1">
    <property type="nucleotide sequence ID" value="NZ_CP018477.1"/>
</dbReference>
<accession>A0A286RIG7</accession>
<dbReference type="Gene3D" id="3.30.420.10">
    <property type="entry name" value="Ribonuclease H-like superfamily/Ribonuclease H"/>
    <property type="match status" value="1"/>
</dbReference>